<feature type="transmembrane region" description="Helical" evidence="6">
    <location>
        <begin position="185"/>
        <end position="207"/>
    </location>
</feature>
<keyword evidence="4 6" id="KW-1133">Transmembrane helix</keyword>
<evidence type="ECO:0000256" key="5">
    <source>
        <dbReference type="ARBA" id="ARBA00023136"/>
    </source>
</evidence>
<sequence length="387" mass="42588">MSFPQLLKNELLAILRNPVVALTVFGGVIFYSFLYPLPYANQVSQELPIAIVNLDRSQTSYQLERMVDATSQVQVVQRDHIIAEAKAALLKQEIGGLLVIPEHFYKDLLLGKSPTLAYAGDASYFLVYGTVVEGLAKAGGTLAAQVKVSHLLVEGVPIAQAQSQYSAFSLNMKPTFNSRMGYVDYVVPAVFVLILQQTLAMAAGLIGGTQKSVHIGHEHAYWLKVSPLKLLAARCITLISVYYLLAMYYFGGSFEFYGINRLASMTDILTLLLPFLLASSFIGALLGDLLPRKELVTVVVLISSMPLIFLAGFIWPVEAIPTALVAISQLFPSTPAIQGFLALNQMDANWSDVSYQWTLLWGQALIWGMLCFIRFRHTSKRTVLAGQ</sequence>
<evidence type="ECO:0000313" key="9">
    <source>
        <dbReference type="Proteomes" id="UP001570417"/>
    </source>
</evidence>
<evidence type="ECO:0000256" key="2">
    <source>
        <dbReference type="ARBA" id="ARBA00022475"/>
    </source>
</evidence>
<dbReference type="RefSeq" id="WP_372264703.1">
    <property type="nucleotide sequence ID" value="NZ_JBFRUW010000003.1"/>
</dbReference>
<evidence type="ECO:0000256" key="6">
    <source>
        <dbReference type="SAM" id="Phobius"/>
    </source>
</evidence>
<dbReference type="PANTHER" id="PTHR30294:SF46">
    <property type="entry name" value="ABC TRANSPORTER PERMEASE"/>
    <property type="match status" value="1"/>
</dbReference>
<keyword evidence="5 6" id="KW-0472">Membrane</keyword>
<feature type="domain" description="ABC-2 type transporter transmembrane" evidence="7">
    <location>
        <begin position="22"/>
        <end position="370"/>
    </location>
</feature>
<feature type="transmembrane region" description="Helical" evidence="6">
    <location>
        <begin position="262"/>
        <end position="286"/>
    </location>
</feature>
<dbReference type="Pfam" id="PF12698">
    <property type="entry name" value="ABC2_membrane_3"/>
    <property type="match status" value="1"/>
</dbReference>
<reference evidence="8 9" key="1">
    <citation type="journal article" date="2024" name="ISME J.">
        <title>Tailless and filamentous prophages are predominant in marine Vibrio.</title>
        <authorList>
            <person name="Steensen K."/>
            <person name="Seneca J."/>
            <person name="Bartlau N."/>
            <person name="Yu X.A."/>
            <person name="Hussain F.A."/>
            <person name="Polz M.F."/>
        </authorList>
    </citation>
    <scope>NUCLEOTIDE SEQUENCE [LARGE SCALE GENOMIC DNA]</scope>
    <source>
        <strain evidence="8 9">10N.222.51.A1</strain>
    </source>
</reference>
<dbReference type="Gene3D" id="3.40.1710.10">
    <property type="entry name" value="abc type-2 transporter like domain"/>
    <property type="match status" value="1"/>
</dbReference>
<comment type="subcellular location">
    <subcellularLocation>
        <location evidence="1">Cell membrane</location>
        <topology evidence="1">Multi-pass membrane protein</topology>
    </subcellularLocation>
</comment>
<feature type="transmembrane region" description="Helical" evidence="6">
    <location>
        <begin position="228"/>
        <end position="250"/>
    </location>
</feature>
<accession>A0ABV4N7E2</accession>
<dbReference type="Proteomes" id="UP001570417">
    <property type="component" value="Unassembled WGS sequence"/>
</dbReference>
<dbReference type="EMBL" id="JBFRUW010000003">
    <property type="protein sequence ID" value="MFA0566974.1"/>
    <property type="molecule type" value="Genomic_DNA"/>
</dbReference>
<dbReference type="InterPro" id="IPR013525">
    <property type="entry name" value="ABC2_TM"/>
</dbReference>
<feature type="transmembrane region" description="Helical" evidence="6">
    <location>
        <begin position="354"/>
        <end position="373"/>
    </location>
</feature>
<dbReference type="PANTHER" id="PTHR30294">
    <property type="entry name" value="MEMBRANE COMPONENT OF ABC TRANSPORTER YHHJ-RELATED"/>
    <property type="match status" value="1"/>
</dbReference>
<name>A0ABV4N7E2_9VIBR</name>
<feature type="transmembrane region" description="Helical" evidence="6">
    <location>
        <begin position="12"/>
        <end position="34"/>
    </location>
</feature>
<proteinExistence type="predicted"/>
<evidence type="ECO:0000256" key="1">
    <source>
        <dbReference type="ARBA" id="ARBA00004651"/>
    </source>
</evidence>
<evidence type="ECO:0000256" key="3">
    <source>
        <dbReference type="ARBA" id="ARBA00022692"/>
    </source>
</evidence>
<keyword evidence="9" id="KW-1185">Reference proteome</keyword>
<evidence type="ECO:0000256" key="4">
    <source>
        <dbReference type="ARBA" id="ARBA00022989"/>
    </source>
</evidence>
<evidence type="ECO:0000259" key="7">
    <source>
        <dbReference type="Pfam" id="PF12698"/>
    </source>
</evidence>
<feature type="transmembrane region" description="Helical" evidence="6">
    <location>
        <begin position="295"/>
        <end position="315"/>
    </location>
</feature>
<comment type="caution">
    <text evidence="8">The sequence shown here is derived from an EMBL/GenBank/DDBJ whole genome shotgun (WGS) entry which is preliminary data.</text>
</comment>
<organism evidence="8 9">
    <name type="scientific">Vibrio gallaecicus</name>
    <dbReference type="NCBI Taxonomy" id="552386"/>
    <lineage>
        <taxon>Bacteria</taxon>
        <taxon>Pseudomonadati</taxon>
        <taxon>Pseudomonadota</taxon>
        <taxon>Gammaproteobacteria</taxon>
        <taxon>Vibrionales</taxon>
        <taxon>Vibrionaceae</taxon>
        <taxon>Vibrio</taxon>
    </lineage>
</organism>
<evidence type="ECO:0000313" key="8">
    <source>
        <dbReference type="EMBL" id="MFA0566974.1"/>
    </source>
</evidence>
<keyword evidence="3 6" id="KW-0812">Transmembrane</keyword>
<gene>
    <name evidence="8" type="ORF">AB4566_01645</name>
</gene>
<protein>
    <submittedName>
        <fullName evidence="8">ABC transporter permease</fullName>
    </submittedName>
</protein>
<keyword evidence="2" id="KW-1003">Cell membrane</keyword>
<dbReference type="InterPro" id="IPR051449">
    <property type="entry name" value="ABC-2_transporter_component"/>
</dbReference>